<dbReference type="InterPro" id="IPR001252">
    <property type="entry name" value="Malate_DH_AS"/>
</dbReference>
<evidence type="ECO:0000256" key="3">
    <source>
        <dbReference type="ARBA" id="ARBA00012995"/>
    </source>
</evidence>
<dbReference type="Pfam" id="PF02866">
    <property type="entry name" value="Ldh_1_C"/>
    <property type="match status" value="1"/>
</dbReference>
<evidence type="ECO:0000256" key="7">
    <source>
        <dbReference type="ARBA" id="ARBA00048313"/>
    </source>
</evidence>
<feature type="active site" description="Proton acceptor" evidence="8">
    <location>
        <position position="206"/>
    </location>
</feature>
<dbReference type="Gene3D" id="3.90.110.10">
    <property type="entry name" value="Lactate dehydrogenase/glycoside hydrolase, family 4, C-terminal"/>
    <property type="match status" value="1"/>
</dbReference>
<feature type="binding site" evidence="9">
    <location>
        <position position="110"/>
    </location>
    <ligand>
        <name>substrate</name>
    </ligand>
</feature>
<dbReference type="EMBL" id="SDOX01000011">
    <property type="protein sequence ID" value="TFJ85489.1"/>
    <property type="molecule type" value="Genomic_DNA"/>
</dbReference>
<accession>A0A4D9DAC3</accession>
<organism evidence="15 16">
    <name type="scientific">Nannochloropsis salina CCMP1776</name>
    <dbReference type="NCBI Taxonomy" id="1027361"/>
    <lineage>
        <taxon>Eukaryota</taxon>
        <taxon>Sar</taxon>
        <taxon>Stramenopiles</taxon>
        <taxon>Ochrophyta</taxon>
        <taxon>Eustigmatophyceae</taxon>
        <taxon>Eustigmatales</taxon>
        <taxon>Monodopsidaceae</taxon>
        <taxon>Microchloropsis</taxon>
        <taxon>Microchloropsis salina</taxon>
    </lineage>
</organism>
<comment type="similarity">
    <text evidence="1">Belongs to the LDH/MDH superfamily. MDH type 1 family.</text>
</comment>
<dbReference type="InterPro" id="IPR001557">
    <property type="entry name" value="L-lactate/malate_DH"/>
</dbReference>
<dbReference type="Proteomes" id="UP000355283">
    <property type="component" value="Unassembled WGS sequence"/>
</dbReference>
<feature type="binding site" evidence="9">
    <location>
        <position position="182"/>
    </location>
    <ligand>
        <name>substrate</name>
    </ligand>
</feature>
<comment type="subunit">
    <text evidence="2">Homodimer.</text>
</comment>
<feature type="binding site" evidence="9">
    <location>
        <position position="116"/>
    </location>
    <ligand>
        <name>substrate</name>
    </ligand>
</feature>
<dbReference type="Pfam" id="PF00056">
    <property type="entry name" value="Ldh_1_N"/>
    <property type="match status" value="1"/>
</dbReference>
<dbReference type="PIRSF" id="PIRSF000102">
    <property type="entry name" value="Lac_mal_DH"/>
    <property type="match status" value="1"/>
</dbReference>
<dbReference type="FunFam" id="3.40.50.720:FF:000013">
    <property type="entry name" value="Malate dehydrogenase"/>
    <property type="match status" value="1"/>
</dbReference>
<evidence type="ECO:0000256" key="11">
    <source>
        <dbReference type="RuleBase" id="RU003369"/>
    </source>
</evidence>
<comment type="catalytic activity">
    <reaction evidence="7 12">
        <text>(S)-malate + NAD(+) = oxaloacetate + NADH + H(+)</text>
        <dbReference type="Rhea" id="RHEA:21432"/>
        <dbReference type="ChEBI" id="CHEBI:15378"/>
        <dbReference type="ChEBI" id="CHEBI:15589"/>
        <dbReference type="ChEBI" id="CHEBI:16452"/>
        <dbReference type="ChEBI" id="CHEBI:57540"/>
        <dbReference type="ChEBI" id="CHEBI:57945"/>
        <dbReference type="EC" id="1.1.1.37"/>
    </reaction>
</comment>
<name>A0A4D9DAC3_9STRA</name>
<dbReference type="SUPFAM" id="SSF56327">
    <property type="entry name" value="LDH C-terminal domain-like"/>
    <property type="match status" value="1"/>
</dbReference>
<dbReference type="GO" id="GO:0006108">
    <property type="term" value="P:malate metabolic process"/>
    <property type="evidence" value="ECO:0007669"/>
    <property type="project" value="InterPro"/>
</dbReference>
<dbReference type="PANTHER" id="PTHR11540:SF16">
    <property type="entry name" value="MALATE DEHYDROGENASE, MITOCHONDRIAL"/>
    <property type="match status" value="1"/>
</dbReference>
<evidence type="ECO:0000256" key="12">
    <source>
        <dbReference type="RuleBase" id="RU003405"/>
    </source>
</evidence>
<feature type="binding site" evidence="10">
    <location>
        <position position="123"/>
    </location>
    <ligand>
        <name>NAD(+)</name>
        <dbReference type="ChEBI" id="CHEBI:57540"/>
    </ligand>
</feature>
<comment type="caution">
    <text evidence="15">The sequence shown here is derived from an EMBL/GenBank/DDBJ whole genome shotgun (WGS) entry which is preliminary data.</text>
</comment>
<evidence type="ECO:0000256" key="2">
    <source>
        <dbReference type="ARBA" id="ARBA00011738"/>
    </source>
</evidence>
<evidence type="ECO:0000256" key="10">
    <source>
        <dbReference type="PIRSR" id="PIRSR000102-3"/>
    </source>
</evidence>
<sequence>MFAARSSLRPAAMGAVACAVRSISSTKATAARVAVVGASGGIGQPLSMLLKLDPSIKELNLYDIVHTPGVAADLSHIPFPAKVTGYKGADSIHAALEGCDVIVVPAGVPRKPGMTRDDLFNINAGIVKTIAEASAKVAPKACYLIISNPVNSTVPIFAEVLKKAGTYNPKKLFGVTTLDVIRANTFVAENQGTDVLKTNVTVVGGHAGTTILPLLSQVKGASFTPDALAALTHRIQFGGDEVVKAKDGAGSATLSMAYAGYLFTAKLLQALKGEKDVVACAFVENTLTAAPFFAAPVTLGKEGVEKVHALGSLSAMEQEALDKALPDLLAQAKKGVEFVQNAK</sequence>
<dbReference type="GO" id="GO:0005737">
    <property type="term" value="C:cytoplasm"/>
    <property type="evidence" value="ECO:0007669"/>
    <property type="project" value="TreeGrafter"/>
</dbReference>
<keyword evidence="4 12" id="KW-0816">Tricarboxylic acid cycle</keyword>
<dbReference type="PANTHER" id="PTHR11540">
    <property type="entry name" value="MALATE AND LACTATE DEHYDROGENASE"/>
    <property type="match status" value="1"/>
</dbReference>
<evidence type="ECO:0000259" key="13">
    <source>
        <dbReference type="Pfam" id="PF00056"/>
    </source>
</evidence>
<feature type="domain" description="Lactate/malate dehydrogenase N-terminal" evidence="13">
    <location>
        <begin position="32"/>
        <end position="174"/>
    </location>
</feature>
<dbReference type="GO" id="GO:0006099">
    <property type="term" value="P:tricarboxylic acid cycle"/>
    <property type="evidence" value="ECO:0007669"/>
    <property type="project" value="UniProtKB-KW"/>
</dbReference>
<dbReference type="CDD" id="cd01337">
    <property type="entry name" value="MDH_glyoxysomal_mitochondrial"/>
    <property type="match status" value="1"/>
</dbReference>
<evidence type="ECO:0000256" key="9">
    <source>
        <dbReference type="PIRSR" id="PIRSR000102-2"/>
    </source>
</evidence>
<evidence type="ECO:0000256" key="8">
    <source>
        <dbReference type="PIRSR" id="PIRSR000102-1"/>
    </source>
</evidence>
<dbReference type="InterPro" id="IPR015955">
    <property type="entry name" value="Lactate_DH/Glyco_Ohase_4_C"/>
</dbReference>
<evidence type="ECO:0000313" key="16">
    <source>
        <dbReference type="Proteomes" id="UP000355283"/>
    </source>
</evidence>
<dbReference type="InterPro" id="IPR001236">
    <property type="entry name" value="Lactate/malate_DH_N"/>
</dbReference>
<evidence type="ECO:0000256" key="5">
    <source>
        <dbReference type="ARBA" id="ARBA00023002"/>
    </source>
</evidence>
<feature type="binding site" evidence="10">
    <location>
        <begin position="146"/>
        <end position="148"/>
    </location>
    <ligand>
        <name>NAD(+)</name>
        <dbReference type="ChEBI" id="CHEBI:57540"/>
    </ligand>
</feature>
<dbReference type="NCBIfam" id="TIGR01772">
    <property type="entry name" value="MDH_euk_gproteo"/>
    <property type="match status" value="1"/>
</dbReference>
<dbReference type="GO" id="GO:0030060">
    <property type="term" value="F:L-malate dehydrogenase (NAD+) activity"/>
    <property type="evidence" value="ECO:0007669"/>
    <property type="project" value="UniProtKB-EC"/>
</dbReference>
<protein>
    <recommendedName>
        <fullName evidence="3 12">Malate dehydrogenase</fullName>
        <ecNumber evidence="3 12">1.1.1.37</ecNumber>
    </recommendedName>
</protein>
<feature type="binding site" evidence="10">
    <location>
        <position position="63"/>
    </location>
    <ligand>
        <name>NAD(+)</name>
        <dbReference type="ChEBI" id="CHEBI:57540"/>
    </ligand>
</feature>
<evidence type="ECO:0000256" key="1">
    <source>
        <dbReference type="ARBA" id="ARBA00008824"/>
    </source>
</evidence>
<evidence type="ECO:0000256" key="4">
    <source>
        <dbReference type="ARBA" id="ARBA00022532"/>
    </source>
</evidence>
<evidence type="ECO:0000313" key="15">
    <source>
        <dbReference type="EMBL" id="TFJ85489.1"/>
    </source>
</evidence>
<dbReference type="OrthoDB" id="4069699at2759"/>
<dbReference type="InterPro" id="IPR010097">
    <property type="entry name" value="Malate_DH_type1"/>
</dbReference>
<dbReference type="Gene3D" id="3.40.50.720">
    <property type="entry name" value="NAD(P)-binding Rossmann-like Domain"/>
    <property type="match status" value="1"/>
</dbReference>
<dbReference type="FunFam" id="3.90.110.10:FF:000001">
    <property type="entry name" value="Malate dehydrogenase"/>
    <property type="match status" value="1"/>
</dbReference>
<keyword evidence="5 11" id="KW-0560">Oxidoreductase</keyword>
<dbReference type="SUPFAM" id="SSF51735">
    <property type="entry name" value="NAD(P)-binding Rossmann-fold domains"/>
    <property type="match status" value="1"/>
</dbReference>
<gene>
    <name evidence="15" type="ORF">NSK_002999</name>
</gene>
<feature type="binding site" evidence="9">
    <location>
        <position position="148"/>
    </location>
    <ligand>
        <name>substrate</name>
    </ligand>
</feature>
<dbReference type="PROSITE" id="PS00068">
    <property type="entry name" value="MDH"/>
    <property type="match status" value="1"/>
</dbReference>
<dbReference type="AlphaFoldDB" id="A0A4D9DAC3"/>
<dbReference type="InterPro" id="IPR036291">
    <property type="entry name" value="NAD(P)-bd_dom_sf"/>
</dbReference>
<evidence type="ECO:0000256" key="6">
    <source>
        <dbReference type="ARBA" id="ARBA00023027"/>
    </source>
</evidence>
<dbReference type="EC" id="1.1.1.37" evidence="3 12"/>
<feature type="domain" description="Lactate/malate dehydrogenase C-terminal" evidence="14">
    <location>
        <begin position="176"/>
        <end position="339"/>
    </location>
</feature>
<proteinExistence type="inferred from homology"/>
<keyword evidence="6 10" id="KW-0520">NAD</keyword>
<reference evidence="15 16" key="1">
    <citation type="submission" date="2019-01" db="EMBL/GenBank/DDBJ databases">
        <title>Nuclear Genome Assembly of the Microalgal Biofuel strain Nannochloropsis salina CCMP1776.</title>
        <authorList>
            <person name="Hovde B."/>
        </authorList>
    </citation>
    <scope>NUCLEOTIDE SEQUENCE [LARGE SCALE GENOMIC DNA]</scope>
    <source>
        <strain evidence="15 16">CCMP1776</strain>
    </source>
</reference>
<keyword evidence="16" id="KW-1185">Reference proteome</keyword>
<feature type="binding site" evidence="10">
    <location>
        <begin position="37"/>
        <end position="43"/>
    </location>
    <ligand>
        <name>NAD(+)</name>
        <dbReference type="ChEBI" id="CHEBI:57540"/>
    </ligand>
</feature>
<dbReference type="InterPro" id="IPR022383">
    <property type="entry name" value="Lactate/malate_DH_C"/>
</dbReference>
<feature type="binding site" evidence="10">
    <location>
        <position position="256"/>
    </location>
    <ligand>
        <name>NAD(+)</name>
        <dbReference type="ChEBI" id="CHEBI:57540"/>
    </ligand>
</feature>
<evidence type="ECO:0000259" key="14">
    <source>
        <dbReference type="Pfam" id="PF02866"/>
    </source>
</evidence>